<dbReference type="EMBL" id="UZAL01042551">
    <property type="protein sequence ID" value="VDP80158.1"/>
    <property type="molecule type" value="Genomic_DNA"/>
</dbReference>
<proteinExistence type="predicted"/>
<evidence type="ECO:0000313" key="2">
    <source>
        <dbReference type="Proteomes" id="UP000269396"/>
    </source>
</evidence>
<accession>A0A3P8H8Q0</accession>
<name>A0A3P8H8Q0_9TREM</name>
<sequence length="59" mass="7035">MVSDETSSRIRKARLAFANLRHLWRRRDIRLSVKGRVYCAAVRSVLRIRNMATKSRRYS</sequence>
<reference evidence="1 2" key="1">
    <citation type="submission" date="2018-11" db="EMBL/GenBank/DDBJ databases">
        <authorList>
            <consortium name="Pathogen Informatics"/>
        </authorList>
    </citation>
    <scope>NUCLEOTIDE SEQUENCE [LARGE SCALE GENOMIC DNA]</scope>
    <source>
        <strain>Denwood</strain>
        <strain evidence="2">Zambia</strain>
    </source>
</reference>
<evidence type="ECO:0000313" key="1">
    <source>
        <dbReference type="EMBL" id="VDP80158.1"/>
    </source>
</evidence>
<organism evidence="1 2">
    <name type="scientific">Schistosoma mattheei</name>
    <dbReference type="NCBI Taxonomy" id="31246"/>
    <lineage>
        <taxon>Eukaryota</taxon>
        <taxon>Metazoa</taxon>
        <taxon>Spiralia</taxon>
        <taxon>Lophotrochozoa</taxon>
        <taxon>Platyhelminthes</taxon>
        <taxon>Trematoda</taxon>
        <taxon>Digenea</taxon>
        <taxon>Strigeidida</taxon>
        <taxon>Schistosomatoidea</taxon>
        <taxon>Schistosomatidae</taxon>
        <taxon>Schistosoma</taxon>
    </lineage>
</organism>
<dbReference type="AlphaFoldDB" id="A0A3P8H8Q0"/>
<keyword evidence="2" id="KW-1185">Reference proteome</keyword>
<dbReference type="Proteomes" id="UP000269396">
    <property type="component" value="Unassembled WGS sequence"/>
</dbReference>
<gene>
    <name evidence="1" type="ORF">SMTD_LOCUS19556</name>
</gene>
<protein>
    <submittedName>
        <fullName evidence="1">Uncharacterized protein</fullName>
    </submittedName>
</protein>